<sequence>MAWLGYNPDPESDRLRYGYSAMTTPTSTYEWDLNSGKRELLKRQEVKGVEPGLYHSERLWITARDGVKVPVSLVYNSAKFNLAKVRWWYTATAPMA</sequence>
<dbReference type="GO" id="GO:0006508">
    <property type="term" value="P:proteolysis"/>
    <property type="evidence" value="ECO:0007669"/>
    <property type="project" value="UniProtKB-KW"/>
</dbReference>
<keyword evidence="3" id="KW-0378">Hydrolase</keyword>
<dbReference type="Gene3D" id="2.130.10.120">
    <property type="entry name" value="Prolyl oligopeptidase, N-terminal domain"/>
    <property type="match status" value="1"/>
</dbReference>
<dbReference type="Pfam" id="PF02897">
    <property type="entry name" value="Peptidase_S9_N"/>
    <property type="match status" value="1"/>
</dbReference>
<dbReference type="InterPro" id="IPR051543">
    <property type="entry name" value="Serine_Peptidase_S9A"/>
</dbReference>
<dbReference type="GO" id="GO:0004252">
    <property type="term" value="F:serine-type endopeptidase activity"/>
    <property type="evidence" value="ECO:0007669"/>
    <property type="project" value="UniProtKB-EC"/>
</dbReference>
<feature type="domain" description="Peptidase S9A N-terminal" evidence="2">
    <location>
        <begin position="3"/>
        <end position="43"/>
    </location>
</feature>
<name>A0A4U9UGH8_SERFO</name>
<evidence type="ECO:0000256" key="1">
    <source>
        <dbReference type="ARBA" id="ARBA00005228"/>
    </source>
</evidence>
<dbReference type="PANTHER" id="PTHR11757">
    <property type="entry name" value="PROTEASE FAMILY S9A OLIGOPEPTIDASE"/>
    <property type="match status" value="1"/>
</dbReference>
<dbReference type="SUPFAM" id="SSF50993">
    <property type="entry name" value="Peptidase/esterase 'gauge' domain"/>
    <property type="match status" value="1"/>
</dbReference>
<dbReference type="EMBL" id="CABEEZ010000056">
    <property type="protein sequence ID" value="VTR28381.1"/>
    <property type="molecule type" value="Genomic_DNA"/>
</dbReference>
<comment type="similarity">
    <text evidence="1">Belongs to the peptidase S9A family.</text>
</comment>
<keyword evidence="3" id="KW-0645">Protease</keyword>
<proteinExistence type="inferred from homology"/>
<accession>A0A4U9UGH8</accession>
<reference evidence="3" key="1">
    <citation type="submission" date="2019-05" db="EMBL/GenBank/DDBJ databases">
        <authorList>
            <consortium name="Pathogen Informatics"/>
        </authorList>
    </citation>
    <scope>NUCLEOTIDE SEQUENCE [LARGE SCALE GENOMIC DNA]</scope>
    <source>
        <strain evidence="3">NCTC12965</strain>
    </source>
</reference>
<gene>
    <name evidence="3" type="primary">ptrB_3</name>
    <name evidence="3" type="ORF">NCTC12965_02717</name>
</gene>
<dbReference type="InterPro" id="IPR023302">
    <property type="entry name" value="Pept_S9A_N"/>
</dbReference>
<organism evidence="3">
    <name type="scientific">Serratia fonticola</name>
    <dbReference type="NCBI Taxonomy" id="47917"/>
    <lineage>
        <taxon>Bacteria</taxon>
        <taxon>Pseudomonadati</taxon>
        <taxon>Pseudomonadota</taxon>
        <taxon>Gammaproteobacteria</taxon>
        <taxon>Enterobacterales</taxon>
        <taxon>Yersiniaceae</taxon>
        <taxon>Serratia</taxon>
    </lineage>
</organism>
<dbReference type="PANTHER" id="PTHR11757:SF19">
    <property type="entry name" value="PROLYL ENDOPEPTIDASE-LIKE"/>
    <property type="match status" value="1"/>
</dbReference>
<dbReference type="EC" id="3.4.21.83" evidence="3"/>
<evidence type="ECO:0000313" key="3">
    <source>
        <dbReference type="EMBL" id="VTR28381.1"/>
    </source>
</evidence>
<protein>
    <submittedName>
        <fullName evidence="3">Protease 2</fullName>
        <ecNumber evidence="3">3.4.21.83</ecNumber>
    </submittedName>
</protein>
<evidence type="ECO:0000259" key="2">
    <source>
        <dbReference type="Pfam" id="PF02897"/>
    </source>
</evidence>
<dbReference type="AlphaFoldDB" id="A0A4U9UGH8"/>